<feature type="region of interest" description="Disordered" evidence="2">
    <location>
        <begin position="175"/>
        <end position="195"/>
    </location>
</feature>
<organism evidence="3 4">
    <name type="scientific">Heterodera trifolii</name>
    <dbReference type="NCBI Taxonomy" id="157864"/>
    <lineage>
        <taxon>Eukaryota</taxon>
        <taxon>Metazoa</taxon>
        <taxon>Ecdysozoa</taxon>
        <taxon>Nematoda</taxon>
        <taxon>Chromadorea</taxon>
        <taxon>Rhabditida</taxon>
        <taxon>Tylenchina</taxon>
        <taxon>Tylenchomorpha</taxon>
        <taxon>Tylenchoidea</taxon>
        <taxon>Heteroderidae</taxon>
        <taxon>Heteroderinae</taxon>
        <taxon>Heterodera</taxon>
    </lineage>
</organism>
<evidence type="ECO:0000313" key="3">
    <source>
        <dbReference type="EMBL" id="KAL3098107.1"/>
    </source>
</evidence>
<keyword evidence="1" id="KW-0175">Coiled coil</keyword>
<reference evidence="3 4" key="1">
    <citation type="submission" date="2024-10" db="EMBL/GenBank/DDBJ databases">
        <authorList>
            <person name="Kim D."/>
        </authorList>
    </citation>
    <scope>NUCLEOTIDE SEQUENCE [LARGE SCALE GENOMIC DNA]</scope>
    <source>
        <strain evidence="3">BH-2024</strain>
    </source>
</reference>
<feature type="region of interest" description="Disordered" evidence="2">
    <location>
        <begin position="268"/>
        <end position="288"/>
    </location>
</feature>
<feature type="region of interest" description="Disordered" evidence="2">
    <location>
        <begin position="71"/>
        <end position="96"/>
    </location>
</feature>
<feature type="coiled-coil region" evidence="1">
    <location>
        <begin position="119"/>
        <end position="153"/>
    </location>
</feature>
<proteinExistence type="predicted"/>
<protein>
    <submittedName>
        <fullName evidence="3">Uncharacterized protein</fullName>
    </submittedName>
</protein>
<accession>A0ABD2K5E1</accession>
<gene>
    <name evidence="3" type="ORF">niasHT_027652</name>
</gene>
<dbReference type="AlphaFoldDB" id="A0ABD2K5E1"/>
<comment type="caution">
    <text evidence="3">The sequence shown here is derived from an EMBL/GenBank/DDBJ whole genome shotgun (WGS) entry which is preliminary data.</text>
</comment>
<keyword evidence="4" id="KW-1185">Reference proteome</keyword>
<evidence type="ECO:0000256" key="1">
    <source>
        <dbReference type="SAM" id="Coils"/>
    </source>
</evidence>
<dbReference type="Proteomes" id="UP001620626">
    <property type="component" value="Unassembled WGS sequence"/>
</dbReference>
<feature type="compositionally biased region" description="Basic and acidic residues" evidence="2">
    <location>
        <begin position="182"/>
        <end position="195"/>
    </location>
</feature>
<evidence type="ECO:0000256" key="2">
    <source>
        <dbReference type="SAM" id="MobiDB-lite"/>
    </source>
</evidence>
<evidence type="ECO:0000313" key="4">
    <source>
        <dbReference type="Proteomes" id="UP001620626"/>
    </source>
</evidence>
<dbReference type="EMBL" id="JBICBT010000830">
    <property type="protein sequence ID" value="KAL3098107.1"/>
    <property type="molecule type" value="Genomic_DNA"/>
</dbReference>
<name>A0ABD2K5E1_9BILA</name>
<sequence>MSLINSLTSPSKCSVLWPGLMMGSRLRMNLLHFEQHTTTWKRLFMRSRPLLGVVLAVRSDGTATLEDHRVDARRNEKRERERRQYEETELQKRGELEHERMEARRREQKWLGQERVERERLEEEQLARERDQRERWEVEKRRLLSDYEQEARKRQALTSKETLERLTRKPYYSRENLTQHGTRGEPTEYRGKGIEPPEFTTKVERQVIGRVDRTFGNTGGIFPSLLDASEESTRERMYNPRDEDFLRRGWSQRTSKYRARMEKAWEDFQQGTGGGPEQYQPSADPVSERFRKSTEELARRRVEYRGPLLQRFNSGEFAHPSIEPQLTHYATGLDRSLYEQANGAGAGGAFLSAAVTKHRSALDKAASLNGSANSNGTFAVTSSAIASAGGVLLYATSAQFNPYLVSASFLPAGAVSFAAQLPPRFG</sequence>